<dbReference type="Pfam" id="PF10364">
    <property type="entry name" value="NKWYS"/>
    <property type="match status" value="1"/>
</dbReference>
<keyword evidence="3" id="KW-0808">Transferase</keyword>
<keyword evidence="4" id="KW-1185">Reference proteome</keyword>
<reference evidence="3 4" key="1">
    <citation type="journal article" date="2012" name="J. Bacteriol.">
        <title>Draft Genome Sequence of the Purple Photosynthetic Bacterium Phaeospirillum molischianum DSM120, a Particularly Versatile Bacterium.</title>
        <authorList>
            <person name="Duquesne K."/>
            <person name="Prima V."/>
            <person name="Ji B."/>
            <person name="Rouy Z."/>
            <person name="Medigue C."/>
            <person name="Talla E."/>
            <person name="Sturgis J.N."/>
        </authorList>
    </citation>
    <scope>NUCLEOTIDE SEQUENCE [LARGE SCALE GENOMIC DNA]</scope>
    <source>
        <strain evidence="4">DSM120</strain>
    </source>
</reference>
<dbReference type="AlphaFoldDB" id="H8FRZ7"/>
<dbReference type="PANTHER" id="PTHR43685:SF11">
    <property type="entry name" value="GLYCOSYLTRANSFERASE TAGX-RELATED"/>
    <property type="match status" value="1"/>
</dbReference>
<gene>
    <name evidence="3" type="ORF">PHAMO_260002</name>
</gene>
<feature type="domain" description="Glycosyltransferase 2-like" evidence="2">
    <location>
        <begin position="292"/>
        <end position="399"/>
    </location>
</feature>
<name>H8FRZ7_MAGML</name>
<dbReference type="STRING" id="1150626.PHAMO_260002"/>
<proteinExistence type="predicted"/>
<dbReference type="Pfam" id="PF00535">
    <property type="entry name" value="Glycos_transf_2"/>
    <property type="match status" value="1"/>
</dbReference>
<dbReference type="Gene3D" id="3.90.550.10">
    <property type="entry name" value="Spore Coat Polysaccharide Biosynthesis Protein SpsA, Chain A"/>
    <property type="match status" value="1"/>
</dbReference>
<dbReference type="Proteomes" id="UP000004169">
    <property type="component" value="Unassembled WGS sequence"/>
</dbReference>
<feature type="region of interest" description="Disordered" evidence="1">
    <location>
        <begin position="574"/>
        <end position="599"/>
    </location>
</feature>
<dbReference type="EMBL" id="CAHP01000019">
    <property type="protein sequence ID" value="CCG41135.1"/>
    <property type="molecule type" value="Genomic_DNA"/>
</dbReference>
<dbReference type="eggNOG" id="COG1215">
    <property type="taxonomic scope" value="Bacteria"/>
</dbReference>
<dbReference type="InterPro" id="IPR018831">
    <property type="entry name" value="Uncharacterised_NKWYS"/>
</dbReference>
<dbReference type="PANTHER" id="PTHR43685">
    <property type="entry name" value="GLYCOSYLTRANSFERASE"/>
    <property type="match status" value="1"/>
</dbReference>
<protein>
    <submittedName>
        <fullName evidence="3">Putative glycosyltransferase</fullName>
    </submittedName>
</protein>
<dbReference type="GO" id="GO:0016740">
    <property type="term" value="F:transferase activity"/>
    <property type="evidence" value="ECO:0007669"/>
    <property type="project" value="UniProtKB-KW"/>
</dbReference>
<dbReference type="SUPFAM" id="SSF53448">
    <property type="entry name" value="Nucleotide-diphospho-sugar transferases"/>
    <property type="match status" value="1"/>
</dbReference>
<evidence type="ECO:0000259" key="2">
    <source>
        <dbReference type="Pfam" id="PF00535"/>
    </source>
</evidence>
<dbReference type="InterPro" id="IPR029044">
    <property type="entry name" value="Nucleotide-diphossugar_trans"/>
</dbReference>
<sequence length="599" mass="66886">MILILTYAKVCTTSITQLLTERFPGEVYNSHGLGAWLNEPLARIFASDDHAMRGLRLFHDQAPAIASRLAEAMASGEQVTVISGVRDPIARSLSVAMQNFESCFMDCMAHSTQATADIMAARITDLWLRDASDEDPVRTWLELMIRAPFLWFQEEIEKPFGFDLKAHPFDHDRGYSILFKDNVRLLLFRQENVPTAIETGLAELFPEIDVTLPHVNEGGTKSTGDIYRALQNCFRLPRAALEEIYTHPEVKSYYKDNEITAAINRWAAPPPPRTWVTPPPPAAPRPAFVAAVFIPVRNHAEWIGAQLDSLFAQWRRDIELILVDDGSTDNSFNVVLDRLATRPDVTATLMRNGTAIGHGMLPHIIKLSKAPIIIQADSDDITLPGRLDVIINHFNSHPDCRLVTTNAVLISEEGIPSCLLDTNLPDAILDDPIALADQQNNPYWLGASSAFHRSIIETFEPLDPELCPYGLDLLTGFRATLLGSQHYLARPLVGWRQHSHNSHRMIGALNSDPAALEHTAAVYVMVKAQRLRDVACLRAQGKLDPTRAAMIEARWQADYTSKIDEWIRLRNRVTGTHAAPEPNTASKLKTKNTSRESLL</sequence>
<organism evidence="3 4">
    <name type="scientific">Magnetospirillum molischianum DSM 120</name>
    <dbReference type="NCBI Taxonomy" id="1150626"/>
    <lineage>
        <taxon>Bacteria</taxon>
        <taxon>Pseudomonadati</taxon>
        <taxon>Pseudomonadota</taxon>
        <taxon>Alphaproteobacteria</taxon>
        <taxon>Rhodospirillales</taxon>
        <taxon>Rhodospirillaceae</taxon>
        <taxon>Magnetospirillum</taxon>
    </lineage>
</organism>
<dbReference type="InterPro" id="IPR001173">
    <property type="entry name" value="Glyco_trans_2-like"/>
</dbReference>
<dbReference type="InterPro" id="IPR050834">
    <property type="entry name" value="Glycosyltransf_2"/>
</dbReference>
<accession>H8FRZ7</accession>
<evidence type="ECO:0000313" key="4">
    <source>
        <dbReference type="Proteomes" id="UP000004169"/>
    </source>
</evidence>
<evidence type="ECO:0000256" key="1">
    <source>
        <dbReference type="SAM" id="MobiDB-lite"/>
    </source>
</evidence>
<evidence type="ECO:0000313" key="3">
    <source>
        <dbReference type="EMBL" id="CCG41135.1"/>
    </source>
</evidence>
<comment type="caution">
    <text evidence="3">The sequence shown here is derived from an EMBL/GenBank/DDBJ whole genome shotgun (WGS) entry which is preliminary data.</text>
</comment>